<sequence length="193" mass="20336">MNDTASALIERQSPLDLIGIAVDVYTALMGLANSDWEREAAFTQGTVANSMSQAPTKNVLVYHDQGSTFTPSGDVQHEHYQLDLDLGGTKGYEILVFDSGTFKLAGDGGFINWCYGGSFANNPDGSVTFNTTNCTPPADYVDVTHGGLFNREQVSSITFPSAGTTVNWNIFGDSGAAPEATGYSATVGNGSTP</sequence>
<evidence type="ECO:0000313" key="1">
    <source>
        <dbReference type="EMBL" id="KAK5166984.1"/>
    </source>
</evidence>
<evidence type="ECO:0000313" key="2">
    <source>
        <dbReference type="Proteomes" id="UP001337655"/>
    </source>
</evidence>
<gene>
    <name evidence="1" type="ORF">LTR77_007713</name>
</gene>
<reference evidence="1 2" key="1">
    <citation type="submission" date="2023-08" db="EMBL/GenBank/DDBJ databases">
        <title>Black Yeasts Isolated from many extreme environments.</title>
        <authorList>
            <person name="Coleine C."/>
            <person name="Stajich J.E."/>
            <person name="Selbmann L."/>
        </authorList>
    </citation>
    <scope>NUCLEOTIDE SEQUENCE [LARGE SCALE GENOMIC DNA]</scope>
    <source>
        <strain evidence="1 2">CCFEE 5935</strain>
    </source>
</reference>
<protein>
    <submittedName>
        <fullName evidence="1">Uncharacterized protein</fullName>
    </submittedName>
</protein>
<dbReference type="AlphaFoldDB" id="A0AAV9P2V5"/>
<dbReference type="GeneID" id="89929049"/>
<dbReference type="EMBL" id="JAVRRT010000012">
    <property type="protein sequence ID" value="KAK5166984.1"/>
    <property type="molecule type" value="Genomic_DNA"/>
</dbReference>
<comment type="caution">
    <text evidence="1">The sequence shown here is derived from an EMBL/GenBank/DDBJ whole genome shotgun (WGS) entry which is preliminary data.</text>
</comment>
<dbReference type="RefSeq" id="XP_064656792.1">
    <property type="nucleotide sequence ID" value="XM_064804950.1"/>
</dbReference>
<accession>A0AAV9P2V5</accession>
<dbReference type="Proteomes" id="UP001337655">
    <property type="component" value="Unassembled WGS sequence"/>
</dbReference>
<name>A0AAV9P2V5_9PEZI</name>
<proteinExistence type="predicted"/>
<keyword evidence="2" id="KW-1185">Reference proteome</keyword>
<organism evidence="1 2">
    <name type="scientific">Saxophila tyrrhenica</name>
    <dbReference type="NCBI Taxonomy" id="1690608"/>
    <lineage>
        <taxon>Eukaryota</taxon>
        <taxon>Fungi</taxon>
        <taxon>Dikarya</taxon>
        <taxon>Ascomycota</taxon>
        <taxon>Pezizomycotina</taxon>
        <taxon>Dothideomycetes</taxon>
        <taxon>Dothideomycetidae</taxon>
        <taxon>Mycosphaerellales</taxon>
        <taxon>Extremaceae</taxon>
        <taxon>Saxophila</taxon>
    </lineage>
</organism>